<dbReference type="EMBL" id="AZNH01000230">
    <property type="protein sequence ID" value="KID81015.1"/>
    <property type="molecule type" value="Genomic_DNA"/>
</dbReference>
<feature type="compositionally biased region" description="Low complexity" evidence="1">
    <location>
        <begin position="341"/>
        <end position="352"/>
    </location>
</feature>
<feature type="region of interest" description="Disordered" evidence="1">
    <location>
        <begin position="1"/>
        <end position="80"/>
    </location>
</feature>
<comment type="caution">
    <text evidence="2">The sequence shown here is derived from an EMBL/GenBank/DDBJ whole genome shotgun (WGS) entry which is preliminary data.</text>
</comment>
<name>A0A0B4G397_METGA</name>
<reference evidence="2 3" key="1">
    <citation type="journal article" date="2014" name="Proc. Natl. Acad. Sci. U.S.A.">
        <title>Trajectory and genomic determinants of fungal-pathogen speciation and host adaptation.</title>
        <authorList>
            <person name="Hu X."/>
            <person name="Xiao G."/>
            <person name="Zheng P."/>
            <person name="Shang Y."/>
            <person name="Su Y."/>
            <person name="Zhang X."/>
            <person name="Liu X."/>
            <person name="Zhan S."/>
            <person name="St Leger R.J."/>
            <person name="Wang C."/>
        </authorList>
    </citation>
    <scope>NUCLEOTIDE SEQUENCE [LARGE SCALE GENOMIC DNA]</scope>
    <source>
        <strain evidence="2 3">ARSEF 977</strain>
    </source>
</reference>
<accession>A0A0B4G397</accession>
<feature type="compositionally biased region" description="Basic and acidic residues" evidence="1">
    <location>
        <begin position="27"/>
        <end position="44"/>
    </location>
</feature>
<evidence type="ECO:0000256" key="1">
    <source>
        <dbReference type="SAM" id="MobiDB-lite"/>
    </source>
</evidence>
<dbReference type="Proteomes" id="UP000031192">
    <property type="component" value="Unassembled WGS sequence"/>
</dbReference>
<feature type="compositionally biased region" description="Basic residues" evidence="1">
    <location>
        <begin position="329"/>
        <end position="340"/>
    </location>
</feature>
<gene>
    <name evidence="2" type="ORF">MGU_11588</name>
</gene>
<organism evidence="2 3">
    <name type="scientific">Metarhizium guizhouense (strain ARSEF 977)</name>
    <dbReference type="NCBI Taxonomy" id="1276136"/>
    <lineage>
        <taxon>Eukaryota</taxon>
        <taxon>Fungi</taxon>
        <taxon>Dikarya</taxon>
        <taxon>Ascomycota</taxon>
        <taxon>Pezizomycotina</taxon>
        <taxon>Sordariomycetes</taxon>
        <taxon>Hypocreomycetidae</taxon>
        <taxon>Hypocreales</taxon>
        <taxon>Clavicipitaceae</taxon>
        <taxon>Metarhizium</taxon>
    </lineage>
</organism>
<dbReference type="HOGENOM" id="CLU_787733_0_0_1"/>
<protein>
    <submittedName>
        <fullName evidence="2">Uncharacterized protein</fullName>
    </submittedName>
</protein>
<feature type="compositionally biased region" description="Basic and acidic residues" evidence="1">
    <location>
        <begin position="70"/>
        <end position="80"/>
    </location>
</feature>
<feature type="compositionally biased region" description="Basic and acidic residues" evidence="1">
    <location>
        <begin position="291"/>
        <end position="328"/>
    </location>
</feature>
<keyword evidence="3" id="KW-1185">Reference proteome</keyword>
<dbReference type="AlphaFoldDB" id="A0A0B4G397"/>
<sequence length="352" mass="38570">MASFFQGFPGGVDAGDEDVSGNNVFSGEKKDLPGGQHEPNEVGDKLGTTLPQAEEDEEKSGRDPAPFRVSTREVIESSEKDDGVDVLDACEVGVTESAEVESHAELDMEMESLVREALDPEQQELRMEAVLRRVVLPAVDQAVLPLLKKVESLNAVVLKQVLRLDSLEHEAGEAGLRVTRVKTSVDGCCERVSSLANVATGLQVSSEKQFAGLVSQLRTLRVDVGSVKEGIKAFSSLEREQRRLSAGGLAPGGMGSTVLGETDHTRQRKHRSHSESRETRTSSRKTVGHGDQGKKVRTEDVARKHRREAREKKVQEDSGNKRSDGTRERKSRSGSSRRSRSSSVYSRFFFGR</sequence>
<proteinExistence type="predicted"/>
<feature type="region of interest" description="Disordered" evidence="1">
    <location>
        <begin position="245"/>
        <end position="352"/>
    </location>
</feature>
<evidence type="ECO:0000313" key="3">
    <source>
        <dbReference type="Proteomes" id="UP000031192"/>
    </source>
</evidence>
<evidence type="ECO:0000313" key="2">
    <source>
        <dbReference type="EMBL" id="KID81015.1"/>
    </source>
</evidence>